<name>A0A7C9VVT6_9PSEU</name>
<protein>
    <submittedName>
        <fullName evidence="1">DGQHR domain-containing protein</fullName>
    </submittedName>
</protein>
<evidence type="ECO:0000313" key="2">
    <source>
        <dbReference type="Proteomes" id="UP000481360"/>
    </source>
</evidence>
<dbReference type="Pfam" id="PF14072">
    <property type="entry name" value="DndB"/>
    <property type="match status" value="1"/>
</dbReference>
<dbReference type="Proteomes" id="UP000481360">
    <property type="component" value="Unassembled WGS sequence"/>
</dbReference>
<keyword evidence="2" id="KW-1185">Reference proteome</keyword>
<dbReference type="CDD" id="cd16413">
    <property type="entry name" value="DGQHR_domain"/>
    <property type="match status" value="1"/>
</dbReference>
<accession>A0A7C9VVT6</accession>
<dbReference type="RefSeq" id="WP_166046422.1">
    <property type="nucleotide sequence ID" value="NZ_JAAMPJ010000004.1"/>
</dbReference>
<dbReference type="NCBIfam" id="TIGR03187">
    <property type="entry name" value="DGQHR"/>
    <property type="match status" value="1"/>
</dbReference>
<dbReference type="InterPro" id="IPR017642">
    <property type="entry name" value="DNA_S_mod_DndB"/>
</dbReference>
<dbReference type="AlphaFoldDB" id="A0A7C9VVT6"/>
<dbReference type="InterPro" id="IPR017601">
    <property type="entry name" value="DGQHR-contain_dom"/>
</dbReference>
<organism evidence="1 2">
    <name type="scientific">Lentzea alba</name>
    <dbReference type="NCBI Taxonomy" id="2714351"/>
    <lineage>
        <taxon>Bacteria</taxon>
        <taxon>Bacillati</taxon>
        <taxon>Actinomycetota</taxon>
        <taxon>Actinomycetes</taxon>
        <taxon>Pseudonocardiales</taxon>
        <taxon>Pseudonocardiaceae</taxon>
        <taxon>Lentzea</taxon>
    </lineage>
</organism>
<gene>
    <name evidence="1" type="ORF">G7043_15725</name>
</gene>
<evidence type="ECO:0000313" key="1">
    <source>
        <dbReference type="EMBL" id="NGY60378.1"/>
    </source>
</evidence>
<comment type="caution">
    <text evidence="1">The sequence shown here is derived from an EMBL/GenBank/DDBJ whole genome shotgun (WGS) entry which is preliminary data.</text>
</comment>
<sequence>MANPSTLLIARRALQVEQTPKRPLYLFTLTAAEILQVAEISRVNRDDAGDLIGYQRPPVRAHVQEIVEYLNGREVLFPNPIILALSSDVRFTSSRGPKTTDGYATAGMIEIPLVPPGRSKPGWIVDGQQRALALSQAANKNFPVPITAFIADEVSVQRDQFIRVNTTKPLPRSLVTELLPEVTTELPRRLTLKQLASRLCNMLNQNDQSPFHGLIIRTSTDPKARQSAVITDSIVVKMLEDSLKDAGCLFQYRNVISGDTDVEGVWRALTVYWTAVKDTFPEAWGKPATKSRLSHGAGIRAMGKLMDRVLTAVDPLREDAPELVRRELAKVAPHCRWTSGTWEELDMKWNTIENVPKHIQELSNFLIRTYVTSGRTPTL</sequence>
<dbReference type="EMBL" id="JAAMPJ010000004">
    <property type="protein sequence ID" value="NGY60378.1"/>
    <property type="molecule type" value="Genomic_DNA"/>
</dbReference>
<proteinExistence type="predicted"/>
<dbReference type="NCBIfam" id="NF041060">
    <property type="entry name" value="DpdB"/>
    <property type="match status" value="1"/>
</dbReference>
<reference evidence="1 2" key="1">
    <citation type="submission" date="2020-03" db="EMBL/GenBank/DDBJ databases">
        <title>Isolation and identification of active actinomycetes.</title>
        <authorList>
            <person name="Sun X."/>
        </authorList>
    </citation>
    <scope>NUCLEOTIDE SEQUENCE [LARGE SCALE GENOMIC DNA]</scope>
    <source>
        <strain evidence="1 2">NEAU-D13</strain>
    </source>
</reference>